<dbReference type="EMBL" id="PVNP01000186">
    <property type="protein sequence ID" value="PRO72483.1"/>
    <property type="molecule type" value="Genomic_DNA"/>
</dbReference>
<protein>
    <recommendedName>
        <fullName evidence="4">Ribose-phosphate pyrophosphokinase</fullName>
    </recommendedName>
</protein>
<evidence type="ECO:0000313" key="2">
    <source>
        <dbReference type="EMBL" id="PRO72483.1"/>
    </source>
</evidence>
<proteinExistence type="predicted"/>
<comment type="caution">
    <text evidence="2">The sequence shown here is derived from an EMBL/GenBank/DDBJ whole genome shotgun (WGS) entry which is preliminary data.</text>
</comment>
<dbReference type="RefSeq" id="WP_105935488.1">
    <property type="nucleotide sequence ID" value="NZ_PVNP01000186.1"/>
</dbReference>
<keyword evidence="3" id="KW-1185">Reference proteome</keyword>
<feature type="chain" id="PRO_5015584541" description="Ribose-phosphate pyrophosphokinase" evidence="1">
    <location>
        <begin position="22"/>
        <end position="135"/>
    </location>
</feature>
<feature type="signal peptide" evidence="1">
    <location>
        <begin position="1"/>
        <end position="21"/>
    </location>
</feature>
<evidence type="ECO:0008006" key="4">
    <source>
        <dbReference type="Google" id="ProtNLM"/>
    </source>
</evidence>
<accession>A0A2S9V7S6</accession>
<evidence type="ECO:0000256" key="1">
    <source>
        <dbReference type="SAM" id="SignalP"/>
    </source>
</evidence>
<organism evidence="2 3">
    <name type="scientific">Alteromonas alba</name>
    <dbReference type="NCBI Taxonomy" id="2079529"/>
    <lineage>
        <taxon>Bacteria</taxon>
        <taxon>Pseudomonadati</taxon>
        <taxon>Pseudomonadota</taxon>
        <taxon>Gammaproteobacteria</taxon>
        <taxon>Alteromonadales</taxon>
        <taxon>Alteromonadaceae</taxon>
        <taxon>Alteromonas/Salinimonas group</taxon>
        <taxon>Alteromonas</taxon>
    </lineage>
</organism>
<name>A0A2S9V7S6_9ALTE</name>
<dbReference type="PROSITE" id="PS51257">
    <property type="entry name" value="PROKAR_LIPOPROTEIN"/>
    <property type="match status" value="1"/>
</dbReference>
<dbReference type="Proteomes" id="UP000238949">
    <property type="component" value="Unassembled WGS sequence"/>
</dbReference>
<reference evidence="3" key="1">
    <citation type="journal article" date="2020" name="Int. J. Syst. Evol. Microbiol.">
        <title>Alteromonas alba sp. nov., a marine bacterium isolated from the seawater of the West Pacific Ocean.</title>
        <authorList>
            <person name="Sun C."/>
            <person name="Wu Y.-H."/>
            <person name="Xamxidin M."/>
            <person name="Cheng H."/>
            <person name="Xu X.-W."/>
        </authorList>
    </citation>
    <scope>NUCLEOTIDE SEQUENCE [LARGE SCALE GENOMIC DNA]</scope>
    <source>
        <strain evidence="3">190</strain>
    </source>
</reference>
<dbReference type="AlphaFoldDB" id="A0A2S9V7S6"/>
<keyword evidence="1" id="KW-0732">Signal</keyword>
<dbReference type="OrthoDB" id="6322428at2"/>
<evidence type="ECO:0000313" key="3">
    <source>
        <dbReference type="Proteomes" id="UP000238949"/>
    </source>
</evidence>
<gene>
    <name evidence="2" type="ORF">C6Y40_16370</name>
</gene>
<sequence length="135" mass="14667">MGTFRALILTIAMICGLTACADSKESSPVNQDPVSQNNKPATSAASAVYTGTIVYKTFEGGFFAFISTDNKRYTLRHLPEAYRLDGLVVEITGSVNKDIITTTQFGDLLEVDAVKVLDDRHARPPESGPRKLKSL</sequence>